<name>A0ABN9X8D6_9DINO</name>
<dbReference type="Gene3D" id="3.90.550.50">
    <property type="match status" value="1"/>
</dbReference>
<protein>
    <submittedName>
        <fullName evidence="1">Uncharacterized protein</fullName>
    </submittedName>
</protein>
<reference evidence="1" key="1">
    <citation type="submission" date="2023-10" db="EMBL/GenBank/DDBJ databases">
        <authorList>
            <person name="Chen Y."/>
            <person name="Shah S."/>
            <person name="Dougan E. K."/>
            <person name="Thang M."/>
            <person name="Chan C."/>
        </authorList>
    </citation>
    <scope>NUCLEOTIDE SEQUENCE [LARGE SCALE GENOMIC DNA]</scope>
</reference>
<evidence type="ECO:0000313" key="2">
    <source>
        <dbReference type="Proteomes" id="UP001189429"/>
    </source>
</evidence>
<organism evidence="1 2">
    <name type="scientific">Prorocentrum cordatum</name>
    <dbReference type="NCBI Taxonomy" id="2364126"/>
    <lineage>
        <taxon>Eukaryota</taxon>
        <taxon>Sar</taxon>
        <taxon>Alveolata</taxon>
        <taxon>Dinophyceae</taxon>
        <taxon>Prorocentrales</taxon>
        <taxon>Prorocentraceae</taxon>
        <taxon>Prorocentrum</taxon>
    </lineage>
</organism>
<accession>A0ABN9X8D6</accession>
<keyword evidence="2" id="KW-1185">Reference proteome</keyword>
<dbReference type="EMBL" id="CAUYUJ010019838">
    <property type="protein sequence ID" value="CAK0894045.1"/>
    <property type="molecule type" value="Genomic_DNA"/>
</dbReference>
<evidence type="ECO:0000313" key="1">
    <source>
        <dbReference type="EMBL" id="CAK0894045.1"/>
    </source>
</evidence>
<dbReference type="Proteomes" id="UP001189429">
    <property type="component" value="Unassembled WGS sequence"/>
</dbReference>
<gene>
    <name evidence="1" type="ORF">PCOR1329_LOCUS73195</name>
</gene>
<proteinExistence type="predicted"/>
<sequence>MKADPDTYINLIALSERLSCFDSGSPLFLGAVHAAVPPRHLQEQWPALFFGQGGCGYIGRGLRRR</sequence>
<comment type="caution">
    <text evidence="1">The sequence shown here is derived from an EMBL/GenBank/DDBJ whole genome shotgun (WGS) entry which is preliminary data.</text>
</comment>